<gene>
    <name evidence="3" type="ORF">mMyoMyo1_011895</name>
</gene>
<dbReference type="Proteomes" id="UP000527355">
    <property type="component" value="Unassembled WGS sequence"/>
</dbReference>
<dbReference type="SUPFAM" id="SSF58069">
    <property type="entry name" value="Virus ectodomain"/>
    <property type="match status" value="1"/>
</dbReference>
<dbReference type="EMBL" id="JABWUV010000007">
    <property type="protein sequence ID" value="KAF6341473.1"/>
    <property type="molecule type" value="Genomic_DNA"/>
</dbReference>
<dbReference type="InterPro" id="IPR018154">
    <property type="entry name" value="TLV/ENV_coat_polyprotein"/>
</dbReference>
<dbReference type="Gene3D" id="1.10.287.210">
    <property type="match status" value="1"/>
</dbReference>
<organism evidence="3 4">
    <name type="scientific">Myotis myotis</name>
    <name type="common">Greater mouse-eared bat</name>
    <name type="synonym">Vespertilio myotis</name>
    <dbReference type="NCBI Taxonomy" id="51298"/>
    <lineage>
        <taxon>Eukaryota</taxon>
        <taxon>Metazoa</taxon>
        <taxon>Chordata</taxon>
        <taxon>Craniata</taxon>
        <taxon>Vertebrata</taxon>
        <taxon>Euteleostomi</taxon>
        <taxon>Mammalia</taxon>
        <taxon>Eutheria</taxon>
        <taxon>Laurasiatheria</taxon>
        <taxon>Chiroptera</taxon>
        <taxon>Yangochiroptera</taxon>
        <taxon>Vespertilionidae</taxon>
        <taxon>Myotis</taxon>
    </lineage>
</organism>
<dbReference type="VEuPathDB" id="HostDB:LOC118659891"/>
<dbReference type="PANTHER" id="PTHR10424">
    <property type="entry name" value="VIRAL ENVELOPE PROTEIN"/>
    <property type="match status" value="1"/>
</dbReference>
<dbReference type="OrthoDB" id="9838443at2759"/>
<dbReference type="AlphaFoldDB" id="A0A7J7WVL9"/>
<proteinExistence type="predicted"/>
<keyword evidence="2" id="KW-1133">Transmembrane helix</keyword>
<feature type="compositionally biased region" description="Basic and acidic residues" evidence="1">
    <location>
        <begin position="31"/>
        <end position="40"/>
    </location>
</feature>
<evidence type="ECO:0000256" key="1">
    <source>
        <dbReference type="SAM" id="MobiDB-lite"/>
    </source>
</evidence>
<reference evidence="3 4" key="1">
    <citation type="journal article" date="2020" name="Nature">
        <title>Six reference-quality genomes reveal evolution of bat adaptations.</title>
        <authorList>
            <person name="Jebb D."/>
            <person name="Huang Z."/>
            <person name="Pippel M."/>
            <person name="Hughes G.M."/>
            <person name="Lavrichenko K."/>
            <person name="Devanna P."/>
            <person name="Winkler S."/>
            <person name="Jermiin L.S."/>
            <person name="Skirmuntt E.C."/>
            <person name="Katzourakis A."/>
            <person name="Burkitt-Gray L."/>
            <person name="Ray D.A."/>
            <person name="Sullivan K.A.M."/>
            <person name="Roscito J.G."/>
            <person name="Kirilenko B.M."/>
            <person name="Davalos L.M."/>
            <person name="Corthals A.P."/>
            <person name="Power M.L."/>
            <person name="Jones G."/>
            <person name="Ransome R.D."/>
            <person name="Dechmann D.K.N."/>
            <person name="Locatelli A.G."/>
            <person name="Puechmaille S.J."/>
            <person name="Fedrigo O."/>
            <person name="Jarvis E.D."/>
            <person name="Hiller M."/>
            <person name="Vernes S.C."/>
            <person name="Myers E.W."/>
            <person name="Teeling E.C."/>
        </authorList>
    </citation>
    <scope>NUCLEOTIDE SEQUENCE [LARGE SCALE GENOMIC DNA]</scope>
    <source>
        <strain evidence="3">MMyoMyo1</strain>
        <tissue evidence="3">Flight muscle</tissue>
    </source>
</reference>
<feature type="region of interest" description="Disordered" evidence="1">
    <location>
        <begin position="1"/>
        <end position="61"/>
    </location>
</feature>
<accession>A0A7J7WVL9</accession>
<evidence type="ECO:0000256" key="2">
    <source>
        <dbReference type="SAM" id="Phobius"/>
    </source>
</evidence>
<feature type="transmembrane region" description="Helical" evidence="2">
    <location>
        <begin position="393"/>
        <end position="413"/>
    </location>
</feature>
<name>A0A7J7WVL9_MYOMY</name>
<keyword evidence="4" id="KW-1185">Reference proteome</keyword>
<protein>
    <submittedName>
        <fullName evidence="3">Uncharacterized protein</fullName>
    </submittedName>
</protein>
<evidence type="ECO:0000313" key="3">
    <source>
        <dbReference type="EMBL" id="KAF6341473.1"/>
    </source>
</evidence>
<keyword evidence="2" id="KW-0472">Membrane</keyword>
<evidence type="ECO:0000313" key="4">
    <source>
        <dbReference type="Proteomes" id="UP000527355"/>
    </source>
</evidence>
<sequence>MENWITRRSTGRERDQAMGCPPGHPSCFEASRNKSLDPSHPRQQGTRGRVDRESQGGPKSCPPKTALVLILVLLLTIPASGEIIPLKRDENIWVYLARNVLNVSDFCLSGGISVKQTFASGLIGIGTPIANIKNYTHFRHFRKEITYWDLYAVGPSVQQKDKDMFSLKIAAVVPSGECLYFTGCTRYCLSLFHDYNMSCSDNSSISYGSGHTRLPAGWFLICGLTVYTYIPANSTGGPCSLGRLTVLMPQKHPVTQAEQYLAMTLPAACNDNLHLWSPAEYVSFTVFVTSVMVTSPQVEKGRLACSIIKALNTTARAVSAKNLELGQVGEAVLEHRAALDYILLRHHRGCDHFQGLCCFNLSDGSQLTEHNTQQVNETISKTKPCEGFSGTDLFVIIFLPLFFAACCCCLYFFHFRSRMRCISLLRSLKRRRKLFNRDRASI</sequence>
<comment type="caution">
    <text evidence="3">The sequence shown here is derived from an EMBL/GenBank/DDBJ whole genome shotgun (WGS) entry which is preliminary data.</text>
</comment>
<keyword evidence="2" id="KW-0812">Transmembrane</keyword>